<dbReference type="InParanoid" id="A0A3N4LYZ7"/>
<dbReference type="OrthoDB" id="5415584at2759"/>
<dbReference type="AlphaFoldDB" id="A0A3N4LYZ7"/>
<reference evidence="2 3" key="1">
    <citation type="journal article" date="2018" name="Nat. Ecol. Evol.">
        <title>Pezizomycetes genomes reveal the molecular basis of ectomycorrhizal truffle lifestyle.</title>
        <authorList>
            <person name="Murat C."/>
            <person name="Payen T."/>
            <person name="Noel B."/>
            <person name="Kuo A."/>
            <person name="Morin E."/>
            <person name="Chen J."/>
            <person name="Kohler A."/>
            <person name="Krizsan K."/>
            <person name="Balestrini R."/>
            <person name="Da Silva C."/>
            <person name="Montanini B."/>
            <person name="Hainaut M."/>
            <person name="Levati E."/>
            <person name="Barry K.W."/>
            <person name="Belfiori B."/>
            <person name="Cichocki N."/>
            <person name="Clum A."/>
            <person name="Dockter R.B."/>
            <person name="Fauchery L."/>
            <person name="Guy J."/>
            <person name="Iotti M."/>
            <person name="Le Tacon F."/>
            <person name="Lindquist E.A."/>
            <person name="Lipzen A."/>
            <person name="Malagnac F."/>
            <person name="Mello A."/>
            <person name="Molinier V."/>
            <person name="Miyauchi S."/>
            <person name="Poulain J."/>
            <person name="Riccioni C."/>
            <person name="Rubini A."/>
            <person name="Sitrit Y."/>
            <person name="Splivallo R."/>
            <person name="Traeger S."/>
            <person name="Wang M."/>
            <person name="Zifcakova L."/>
            <person name="Wipf D."/>
            <person name="Zambonelli A."/>
            <person name="Paolocci F."/>
            <person name="Nowrousian M."/>
            <person name="Ottonello S."/>
            <person name="Baldrian P."/>
            <person name="Spatafora J.W."/>
            <person name="Henrissat B."/>
            <person name="Nagy L.G."/>
            <person name="Aury J.M."/>
            <person name="Wincker P."/>
            <person name="Grigoriev I.V."/>
            <person name="Bonfante P."/>
            <person name="Martin F.M."/>
        </authorList>
    </citation>
    <scope>NUCLEOTIDE SEQUENCE [LARGE SCALE GENOMIC DNA]</scope>
    <source>
        <strain evidence="2 3">ATCC MYA-4762</strain>
    </source>
</reference>
<feature type="compositionally biased region" description="Basic and acidic residues" evidence="1">
    <location>
        <begin position="339"/>
        <end position="352"/>
    </location>
</feature>
<name>A0A3N4LYZ7_9PEZI</name>
<evidence type="ECO:0008006" key="4">
    <source>
        <dbReference type="Google" id="ProtNLM"/>
    </source>
</evidence>
<feature type="compositionally biased region" description="Basic residues" evidence="1">
    <location>
        <begin position="307"/>
        <end position="316"/>
    </location>
</feature>
<evidence type="ECO:0000256" key="1">
    <source>
        <dbReference type="SAM" id="MobiDB-lite"/>
    </source>
</evidence>
<dbReference type="Proteomes" id="UP000267821">
    <property type="component" value="Unassembled WGS sequence"/>
</dbReference>
<dbReference type="EMBL" id="ML121533">
    <property type="protein sequence ID" value="RPB26898.1"/>
    <property type="molecule type" value="Genomic_DNA"/>
</dbReference>
<proteinExistence type="predicted"/>
<keyword evidence="3" id="KW-1185">Reference proteome</keyword>
<protein>
    <recommendedName>
        <fullName evidence="4">Fungal N-terminal domain-containing protein</fullName>
    </recommendedName>
</protein>
<sequence>MTDPLSITASIASIAAACVQVIVLAEGFISDCKNAPSEFLKLTSEMQAMGTALGRLAEFSHSPGLDDLLPQQLVDDLRPILESCMLLFERTERIVGKLNKGMLARSVLARLRWVVKEKELEKLRIGISEHKLSLNMTLAVASCIANHRVHASTTRLEAHNEEILKKLNQLLSQVPELQTVCGNSTASSLIIRRFLDDITSYAGSVCNSSRPSSVIMRRYMNGVPYTESTVATPRASFDQHNESGDLNAGMLEPPVELNPSYMTHEIGDIEYWRHINEMKTNLAMGSVSDSFLLRRRSQRGLDDSTARTKRFPRRKPVSPLSPAFSASGTSIQSAGRWDAAYDKRSTDDKTPETKQFPRRKPVSPFSPASPASGPSTPSAGRRNPAYDEHGLDNMIPGTKKLPRQKPVSPLSPGFSSRRWYPAYDELGSQLPKFADPALPPTPDSGVYTADDTPILTKRTSYDQEREALERLVLTNPRHMHWLRVMLDRSDENILLDSTKAVESVVRSAIEGSTDRIIRIHERKIPIIKIPVPLRELATDDSMPAHLVRNNALIVEAPTHGASAASPGGNTQQLSSRLTIPARVQPPSQKNLTQTPQQEVTIVQLSPTESWCLPQGWEFGGSCSPNRSSRSDH</sequence>
<evidence type="ECO:0000313" key="2">
    <source>
        <dbReference type="EMBL" id="RPB26898.1"/>
    </source>
</evidence>
<accession>A0A3N4LYZ7</accession>
<feature type="compositionally biased region" description="Low complexity" evidence="1">
    <location>
        <begin position="362"/>
        <end position="379"/>
    </location>
</feature>
<gene>
    <name evidence="2" type="ORF">L211DRAFT_847041</name>
</gene>
<dbReference type="STRING" id="1051890.A0A3N4LYZ7"/>
<feature type="compositionally biased region" description="Polar residues" evidence="1">
    <location>
        <begin position="324"/>
        <end position="333"/>
    </location>
</feature>
<feature type="region of interest" description="Disordered" evidence="1">
    <location>
        <begin position="299"/>
        <end position="414"/>
    </location>
</feature>
<organism evidence="2 3">
    <name type="scientific">Terfezia boudieri ATCC MYA-4762</name>
    <dbReference type="NCBI Taxonomy" id="1051890"/>
    <lineage>
        <taxon>Eukaryota</taxon>
        <taxon>Fungi</taxon>
        <taxon>Dikarya</taxon>
        <taxon>Ascomycota</taxon>
        <taxon>Pezizomycotina</taxon>
        <taxon>Pezizomycetes</taxon>
        <taxon>Pezizales</taxon>
        <taxon>Pezizaceae</taxon>
        <taxon>Terfezia</taxon>
    </lineage>
</organism>
<evidence type="ECO:0000313" key="3">
    <source>
        <dbReference type="Proteomes" id="UP000267821"/>
    </source>
</evidence>